<proteinExistence type="inferred from homology"/>
<keyword evidence="16" id="KW-1185">Reference proteome</keyword>
<dbReference type="eggNOG" id="COG1225">
    <property type="taxonomic scope" value="Bacteria"/>
</dbReference>
<comment type="function">
    <text evidence="1">Thiol-specific peroxidase that catalyzes the reduction of hydrogen peroxide and organic hydroperoxides to water and alcohols, respectively. Plays a role in cell protection against oxidative stress by detoxifying peroxides and as sensor of hydrogen peroxide-mediated signaling events.</text>
</comment>
<dbReference type="InterPro" id="IPR036249">
    <property type="entry name" value="Thioredoxin-like_sf"/>
</dbReference>
<dbReference type="PANTHER" id="PTHR42801">
    <property type="entry name" value="THIOREDOXIN-DEPENDENT PEROXIDE REDUCTASE"/>
    <property type="match status" value="1"/>
</dbReference>
<evidence type="ECO:0000259" key="14">
    <source>
        <dbReference type="PROSITE" id="PS51352"/>
    </source>
</evidence>
<dbReference type="Pfam" id="PF00578">
    <property type="entry name" value="AhpC-TSA"/>
    <property type="match status" value="1"/>
</dbReference>
<name>W6RYY4_9CLOT</name>
<evidence type="ECO:0000256" key="4">
    <source>
        <dbReference type="ARBA" id="ARBA00022559"/>
    </source>
</evidence>
<evidence type="ECO:0000256" key="1">
    <source>
        <dbReference type="ARBA" id="ARBA00003330"/>
    </source>
</evidence>
<evidence type="ECO:0000256" key="12">
    <source>
        <dbReference type="ARBA" id="ARBA00049091"/>
    </source>
</evidence>
<comment type="catalytic activity">
    <reaction evidence="12">
        <text>a hydroperoxide + [thioredoxin]-dithiol = an alcohol + [thioredoxin]-disulfide + H2O</text>
        <dbReference type="Rhea" id="RHEA:62620"/>
        <dbReference type="Rhea" id="RHEA-COMP:10698"/>
        <dbReference type="Rhea" id="RHEA-COMP:10700"/>
        <dbReference type="ChEBI" id="CHEBI:15377"/>
        <dbReference type="ChEBI" id="CHEBI:29950"/>
        <dbReference type="ChEBI" id="CHEBI:30879"/>
        <dbReference type="ChEBI" id="CHEBI:35924"/>
        <dbReference type="ChEBI" id="CHEBI:50058"/>
        <dbReference type="EC" id="1.11.1.24"/>
    </reaction>
</comment>
<dbReference type="PANTHER" id="PTHR42801:SF4">
    <property type="entry name" value="AHPC_TSA FAMILY PROTEIN"/>
    <property type="match status" value="1"/>
</dbReference>
<evidence type="ECO:0000313" key="16">
    <source>
        <dbReference type="Proteomes" id="UP000019426"/>
    </source>
</evidence>
<organism evidence="15 16">
    <name type="scientific">Clostridium bornimense</name>
    <dbReference type="NCBI Taxonomy" id="1216932"/>
    <lineage>
        <taxon>Bacteria</taxon>
        <taxon>Bacillati</taxon>
        <taxon>Bacillota</taxon>
        <taxon>Clostridia</taxon>
        <taxon>Eubacteriales</taxon>
        <taxon>Clostridiaceae</taxon>
        <taxon>Clostridium</taxon>
    </lineage>
</organism>
<dbReference type="PROSITE" id="PS51352">
    <property type="entry name" value="THIOREDOXIN_2"/>
    <property type="match status" value="1"/>
</dbReference>
<feature type="active site" description="Cysteine sulfenic acid (-SOH) intermediate; for peroxidase activity" evidence="13">
    <location>
        <position position="48"/>
    </location>
</feature>
<dbReference type="Gene3D" id="3.40.30.10">
    <property type="entry name" value="Glutaredoxin"/>
    <property type="match status" value="1"/>
</dbReference>
<protein>
    <recommendedName>
        <fullName evidence="3">thioredoxin-dependent peroxiredoxin</fullName>
        <ecNumber evidence="3">1.11.1.24</ecNumber>
    </recommendedName>
    <alternativeName>
        <fullName evidence="11">Bacterioferritin comigratory protein</fullName>
    </alternativeName>
    <alternativeName>
        <fullName evidence="9">Thioredoxin peroxidase</fullName>
    </alternativeName>
</protein>
<keyword evidence="7" id="KW-1015">Disulfide bond</keyword>
<evidence type="ECO:0000256" key="2">
    <source>
        <dbReference type="ARBA" id="ARBA00011245"/>
    </source>
</evidence>
<evidence type="ECO:0000256" key="7">
    <source>
        <dbReference type="ARBA" id="ARBA00023157"/>
    </source>
</evidence>
<dbReference type="GO" id="GO:0008379">
    <property type="term" value="F:thioredoxin peroxidase activity"/>
    <property type="evidence" value="ECO:0007669"/>
    <property type="project" value="TreeGrafter"/>
</dbReference>
<dbReference type="OrthoDB" id="9812811at2"/>
<dbReference type="PATRIC" id="fig|1216932.3.peg.48"/>
<dbReference type="GO" id="GO:0005737">
    <property type="term" value="C:cytoplasm"/>
    <property type="evidence" value="ECO:0007669"/>
    <property type="project" value="TreeGrafter"/>
</dbReference>
<dbReference type="CDD" id="cd03017">
    <property type="entry name" value="PRX_BCP"/>
    <property type="match status" value="1"/>
</dbReference>
<dbReference type="GO" id="GO:0034599">
    <property type="term" value="P:cellular response to oxidative stress"/>
    <property type="evidence" value="ECO:0007669"/>
    <property type="project" value="TreeGrafter"/>
</dbReference>
<dbReference type="InterPro" id="IPR050924">
    <property type="entry name" value="Peroxiredoxin_BCP/PrxQ"/>
</dbReference>
<dbReference type="FunFam" id="3.40.30.10:FF:000007">
    <property type="entry name" value="Thioredoxin-dependent thiol peroxidase"/>
    <property type="match status" value="1"/>
</dbReference>
<dbReference type="EMBL" id="HG917868">
    <property type="protein sequence ID" value="CDM67242.1"/>
    <property type="molecule type" value="Genomic_DNA"/>
</dbReference>
<keyword evidence="5" id="KW-0049">Antioxidant</keyword>
<keyword evidence="8" id="KW-0676">Redox-active center</keyword>
<comment type="subunit">
    <text evidence="2">Monomer.</text>
</comment>
<dbReference type="EC" id="1.11.1.24" evidence="3"/>
<evidence type="ECO:0000256" key="11">
    <source>
        <dbReference type="ARBA" id="ARBA00041373"/>
    </source>
</evidence>
<comment type="similarity">
    <text evidence="10">Belongs to the peroxiredoxin family. BCP/PrxQ subfamily.</text>
</comment>
<dbReference type="InterPro" id="IPR000866">
    <property type="entry name" value="AhpC/TSA"/>
</dbReference>
<dbReference type="GO" id="GO:0045454">
    <property type="term" value="P:cell redox homeostasis"/>
    <property type="evidence" value="ECO:0007669"/>
    <property type="project" value="TreeGrafter"/>
</dbReference>
<dbReference type="STRING" id="1216932.CM240_0063"/>
<reference evidence="15 16" key="1">
    <citation type="submission" date="2013-11" db="EMBL/GenBank/DDBJ databases">
        <title>Complete genome sequence of Clostridum sp. M2/40.</title>
        <authorList>
            <person name="Wibberg D."/>
            <person name="Puehler A."/>
            <person name="Schlueter A."/>
        </authorList>
    </citation>
    <scope>NUCLEOTIDE SEQUENCE [LARGE SCALE GENOMIC DNA]</scope>
    <source>
        <strain evidence="16">M2/40</strain>
    </source>
</reference>
<evidence type="ECO:0000256" key="6">
    <source>
        <dbReference type="ARBA" id="ARBA00023002"/>
    </source>
</evidence>
<evidence type="ECO:0000256" key="10">
    <source>
        <dbReference type="ARBA" id="ARBA00038489"/>
    </source>
</evidence>
<keyword evidence="4" id="KW-0575">Peroxidase</keyword>
<dbReference type="Proteomes" id="UP000019426">
    <property type="component" value="Chromosome M2/40_rep1"/>
</dbReference>
<evidence type="ECO:0000256" key="13">
    <source>
        <dbReference type="PIRSR" id="PIRSR000239-1"/>
    </source>
</evidence>
<dbReference type="PIRSF" id="PIRSF000239">
    <property type="entry name" value="AHPC"/>
    <property type="match status" value="1"/>
</dbReference>
<accession>W6RYY4</accession>
<dbReference type="NCBIfam" id="NF006960">
    <property type="entry name" value="PRK09437.1"/>
    <property type="match status" value="1"/>
</dbReference>
<gene>
    <name evidence="15" type="ORF">CM240_0063</name>
</gene>
<dbReference type="SUPFAM" id="SSF52833">
    <property type="entry name" value="Thioredoxin-like"/>
    <property type="match status" value="1"/>
</dbReference>
<dbReference type="AlphaFoldDB" id="W6RYY4"/>
<dbReference type="KEGG" id="clt:CM240_0063"/>
<evidence type="ECO:0000256" key="5">
    <source>
        <dbReference type="ARBA" id="ARBA00022862"/>
    </source>
</evidence>
<keyword evidence="6" id="KW-0560">Oxidoreductase</keyword>
<dbReference type="InterPro" id="IPR024706">
    <property type="entry name" value="Peroxiredoxin_AhpC-typ"/>
</dbReference>
<evidence type="ECO:0000256" key="3">
    <source>
        <dbReference type="ARBA" id="ARBA00013017"/>
    </source>
</evidence>
<dbReference type="InterPro" id="IPR013766">
    <property type="entry name" value="Thioredoxin_domain"/>
</dbReference>
<evidence type="ECO:0000256" key="9">
    <source>
        <dbReference type="ARBA" id="ARBA00032824"/>
    </source>
</evidence>
<sequence>MDNMVLNIGDKAPDFSLEGSDGKTHSLKDYLGKKVILYFYPRDNTPGCSREAESFRDAYKEISDLNTVILGVSRDTLTSHEKFINKYSLPFVLLSDKDEKVCNLYGVMKEKKLYGKVCYGIERSTFLIDENGILVDEFRKVKVPGHVDSVVEKLK</sequence>
<dbReference type="HOGENOM" id="CLU_042529_14_1_9"/>
<evidence type="ECO:0000313" key="15">
    <source>
        <dbReference type="EMBL" id="CDM67242.1"/>
    </source>
</evidence>
<evidence type="ECO:0000256" key="8">
    <source>
        <dbReference type="ARBA" id="ARBA00023284"/>
    </source>
</evidence>
<feature type="domain" description="Thioredoxin" evidence="14">
    <location>
        <begin position="6"/>
        <end position="155"/>
    </location>
</feature>